<gene>
    <name evidence="1" type="ORF">SAMN05444959_1426</name>
</gene>
<protein>
    <recommendedName>
        <fullName evidence="3">Winged helix-turn helix</fullName>
    </recommendedName>
</protein>
<dbReference type="AlphaFoldDB" id="A0A239Q2Z8"/>
<evidence type="ECO:0000313" key="1">
    <source>
        <dbReference type="EMBL" id="SNT76931.1"/>
    </source>
</evidence>
<organism evidence="1 2">
    <name type="scientific">Paracoccus seriniphilus</name>
    <dbReference type="NCBI Taxonomy" id="184748"/>
    <lineage>
        <taxon>Bacteria</taxon>
        <taxon>Pseudomonadati</taxon>
        <taxon>Pseudomonadota</taxon>
        <taxon>Alphaproteobacteria</taxon>
        <taxon>Rhodobacterales</taxon>
        <taxon>Paracoccaceae</taxon>
        <taxon>Paracoccus</taxon>
    </lineage>
</organism>
<keyword evidence="2" id="KW-1185">Reference proteome</keyword>
<evidence type="ECO:0008006" key="3">
    <source>
        <dbReference type="Google" id="ProtNLM"/>
    </source>
</evidence>
<name>A0A239Q2Z8_9RHOB</name>
<evidence type="ECO:0000313" key="2">
    <source>
        <dbReference type="Proteomes" id="UP000198307"/>
    </source>
</evidence>
<sequence length="48" mass="5631">MGWVMMSKRELNRVEVLAQVGDGRLTVDNAAPLLDLTRRQIFRLLKRY</sequence>
<dbReference type="EMBL" id="FZQB01000042">
    <property type="protein sequence ID" value="SNT76931.1"/>
    <property type="molecule type" value="Genomic_DNA"/>
</dbReference>
<accession>A0A239Q2Z8</accession>
<reference evidence="1 2" key="1">
    <citation type="submission" date="2017-07" db="EMBL/GenBank/DDBJ databases">
        <authorList>
            <person name="Sun Z.S."/>
            <person name="Albrecht U."/>
            <person name="Echele G."/>
            <person name="Lee C.C."/>
        </authorList>
    </citation>
    <scope>NUCLEOTIDE SEQUENCE [LARGE SCALE GENOMIC DNA]</scope>
    <source>
        <strain evidence="1 2">DSM 14827</strain>
    </source>
</reference>
<proteinExistence type="predicted"/>
<dbReference type="Proteomes" id="UP000198307">
    <property type="component" value="Unassembled WGS sequence"/>
</dbReference>